<evidence type="ECO:0000313" key="4">
    <source>
        <dbReference type="Proteomes" id="UP001225598"/>
    </source>
</evidence>
<sequence length="197" mass="22339">MTAIFADRFSIVREDLHRRFGGSVEAREIDRVVDETIQAHTETSTVDEFLPVLVEREARAVLFEMGVKRPEVLFASKNNAARAQLAMAYLRHLAGDKIYARSVAVESQIDVDPLVLQVLEERGISTNALYLKEDVARTAHRADVIVLLGVDETPDMPGKRYEKWDLKHPRDLEQVRSAADFVESKVRELIRDLGVEL</sequence>
<dbReference type="SUPFAM" id="SSF52788">
    <property type="entry name" value="Phosphotyrosine protein phosphatases I"/>
    <property type="match status" value="1"/>
</dbReference>
<keyword evidence="1" id="KW-0059">Arsenical resistance</keyword>
<evidence type="ECO:0000313" key="3">
    <source>
        <dbReference type="EMBL" id="WIM67516.1"/>
    </source>
</evidence>
<proteinExistence type="predicted"/>
<dbReference type="PANTHER" id="PTHR43428:SF1">
    <property type="entry name" value="ARSENATE REDUCTASE"/>
    <property type="match status" value="1"/>
</dbReference>
<reference evidence="3 4" key="1">
    <citation type="submission" date="2023-05" db="EMBL/GenBank/DDBJ databases">
        <title>Corynebacterium suedekumii sp. nov. and Corynebacterium breve sp. nov. isolated from raw cow's milk.</title>
        <authorList>
            <person name="Baer M.K."/>
            <person name="Mehl L."/>
            <person name="Hellmuth R."/>
            <person name="Marke G."/>
            <person name="Lipski A."/>
        </authorList>
    </citation>
    <scope>NUCLEOTIDE SEQUENCE [LARGE SCALE GENOMIC DNA]</scope>
    <source>
        <strain evidence="3 4">R4</strain>
    </source>
</reference>
<dbReference type="NCBIfam" id="NF046112">
    <property type="entry name" value="MSMEG_6209_Nter"/>
    <property type="match status" value="1"/>
</dbReference>
<evidence type="ECO:0000256" key="1">
    <source>
        <dbReference type="ARBA" id="ARBA00022849"/>
    </source>
</evidence>
<dbReference type="SMART" id="SM00226">
    <property type="entry name" value="LMWPc"/>
    <property type="match status" value="1"/>
</dbReference>
<dbReference type="Pfam" id="PF01451">
    <property type="entry name" value="LMWPc"/>
    <property type="match status" value="1"/>
</dbReference>
<dbReference type="InterPro" id="IPR036196">
    <property type="entry name" value="Ptyr_pPase_sf"/>
</dbReference>
<dbReference type="InterPro" id="IPR023485">
    <property type="entry name" value="Ptyr_pPase"/>
</dbReference>
<protein>
    <submittedName>
        <fullName evidence="3">Protein tyrosine phosphatase</fullName>
    </submittedName>
</protein>
<feature type="domain" description="Phosphotyrosine protein phosphatase I" evidence="2">
    <location>
        <begin position="70"/>
        <end position="192"/>
    </location>
</feature>
<name>A0ABY8VCZ1_9CORY</name>
<dbReference type="Proteomes" id="UP001225598">
    <property type="component" value="Chromosome"/>
</dbReference>
<evidence type="ECO:0000259" key="2">
    <source>
        <dbReference type="SMART" id="SM00226"/>
    </source>
</evidence>
<dbReference type="Gene3D" id="3.40.50.2300">
    <property type="match status" value="1"/>
</dbReference>
<dbReference type="EMBL" id="CP126969">
    <property type="protein sequence ID" value="WIM67516.1"/>
    <property type="molecule type" value="Genomic_DNA"/>
</dbReference>
<dbReference type="Gene3D" id="1.10.8.1060">
    <property type="entry name" value="Corynebacterium glutamicum thioredoxin-dependent arsenate reductase, N-terminal domain"/>
    <property type="match status" value="1"/>
</dbReference>
<accession>A0ABY8VCZ1</accession>
<dbReference type="RefSeq" id="WP_284824659.1">
    <property type="nucleotide sequence ID" value="NZ_CP126969.1"/>
</dbReference>
<dbReference type="PANTHER" id="PTHR43428">
    <property type="entry name" value="ARSENATE REDUCTASE"/>
    <property type="match status" value="1"/>
</dbReference>
<keyword evidence="4" id="KW-1185">Reference proteome</keyword>
<organism evidence="3 4">
    <name type="scientific">Corynebacterium breve</name>
    <dbReference type="NCBI Taxonomy" id="3049799"/>
    <lineage>
        <taxon>Bacteria</taxon>
        <taxon>Bacillati</taxon>
        <taxon>Actinomycetota</taxon>
        <taxon>Actinomycetes</taxon>
        <taxon>Mycobacteriales</taxon>
        <taxon>Corynebacteriaceae</taxon>
        <taxon>Corynebacterium</taxon>
    </lineage>
</organism>
<gene>
    <name evidence="3" type="ORF">QP027_10505</name>
</gene>